<reference evidence="8" key="1">
    <citation type="journal article" date="2020" name="Stud. Mycol.">
        <title>101 Dothideomycetes genomes: a test case for predicting lifestyles and emergence of pathogens.</title>
        <authorList>
            <person name="Haridas S."/>
            <person name="Albert R."/>
            <person name="Binder M."/>
            <person name="Bloem J."/>
            <person name="Labutti K."/>
            <person name="Salamov A."/>
            <person name="Andreopoulos B."/>
            <person name="Baker S."/>
            <person name="Barry K."/>
            <person name="Bills G."/>
            <person name="Bluhm B."/>
            <person name="Cannon C."/>
            <person name="Castanera R."/>
            <person name="Culley D."/>
            <person name="Daum C."/>
            <person name="Ezra D."/>
            <person name="Gonzalez J."/>
            <person name="Henrissat B."/>
            <person name="Kuo A."/>
            <person name="Liang C."/>
            <person name="Lipzen A."/>
            <person name="Lutzoni F."/>
            <person name="Magnuson J."/>
            <person name="Mondo S."/>
            <person name="Nolan M."/>
            <person name="Ohm R."/>
            <person name="Pangilinan J."/>
            <person name="Park H.-J."/>
            <person name="Ramirez L."/>
            <person name="Alfaro M."/>
            <person name="Sun H."/>
            <person name="Tritt A."/>
            <person name="Yoshinaga Y."/>
            <person name="Zwiers L.-H."/>
            <person name="Turgeon B."/>
            <person name="Goodwin S."/>
            <person name="Spatafora J."/>
            <person name="Crous P."/>
            <person name="Grigoriev I."/>
        </authorList>
    </citation>
    <scope>NUCLEOTIDE SEQUENCE</scope>
    <source>
        <strain evidence="8">CBS 121410</strain>
    </source>
</reference>
<dbReference type="InterPro" id="IPR011701">
    <property type="entry name" value="MFS"/>
</dbReference>
<feature type="transmembrane region" description="Helical" evidence="6">
    <location>
        <begin position="406"/>
        <end position="427"/>
    </location>
</feature>
<dbReference type="Proteomes" id="UP000799776">
    <property type="component" value="Unassembled WGS sequence"/>
</dbReference>
<feature type="transmembrane region" description="Helical" evidence="6">
    <location>
        <begin position="468"/>
        <end position="488"/>
    </location>
</feature>
<dbReference type="PANTHER" id="PTHR23514:SF6">
    <property type="entry name" value="MAJOR FACILITATOR SUPERFAMILY (MFS) PROFILE DOMAIN-CONTAINING PROTEIN"/>
    <property type="match status" value="1"/>
</dbReference>
<dbReference type="AlphaFoldDB" id="A0A9P4LRJ2"/>
<keyword evidence="9" id="KW-1185">Reference proteome</keyword>
<name>A0A9P4LRJ2_9PEZI</name>
<comment type="caution">
    <text evidence="8">The sequence shown here is derived from an EMBL/GenBank/DDBJ whole genome shotgun (WGS) entry which is preliminary data.</text>
</comment>
<keyword evidence="4 6" id="KW-0472">Membrane</keyword>
<dbReference type="FunFam" id="1.20.1250.20:FF:000308">
    <property type="entry name" value="MFS efflux transporter"/>
    <property type="match status" value="1"/>
</dbReference>
<evidence type="ECO:0000256" key="6">
    <source>
        <dbReference type="SAM" id="Phobius"/>
    </source>
</evidence>
<dbReference type="EMBL" id="ML978769">
    <property type="protein sequence ID" value="KAF2083595.1"/>
    <property type="molecule type" value="Genomic_DNA"/>
</dbReference>
<feature type="transmembrane region" description="Helical" evidence="6">
    <location>
        <begin position="253"/>
        <end position="271"/>
    </location>
</feature>
<accession>A0A9P4LRJ2</accession>
<proteinExistence type="predicted"/>
<feature type="transmembrane region" description="Helical" evidence="6">
    <location>
        <begin position="132"/>
        <end position="153"/>
    </location>
</feature>
<dbReference type="Gene3D" id="1.20.1250.20">
    <property type="entry name" value="MFS general substrate transporter like domains"/>
    <property type="match status" value="2"/>
</dbReference>
<feature type="region of interest" description="Disordered" evidence="5">
    <location>
        <begin position="52"/>
        <end position="72"/>
    </location>
</feature>
<dbReference type="OrthoDB" id="413079at2759"/>
<comment type="subcellular location">
    <subcellularLocation>
        <location evidence="1">Membrane</location>
        <topology evidence="1">Multi-pass membrane protein</topology>
    </subcellularLocation>
</comment>
<feature type="transmembrane region" description="Helical" evidence="6">
    <location>
        <begin position="350"/>
        <end position="369"/>
    </location>
</feature>
<evidence type="ECO:0000256" key="3">
    <source>
        <dbReference type="ARBA" id="ARBA00022989"/>
    </source>
</evidence>
<evidence type="ECO:0000256" key="2">
    <source>
        <dbReference type="ARBA" id="ARBA00022692"/>
    </source>
</evidence>
<dbReference type="InterPro" id="IPR036259">
    <property type="entry name" value="MFS_trans_sf"/>
</dbReference>
<dbReference type="FunFam" id="1.20.1250.20:FF:000286">
    <property type="entry name" value="MFS efflux transporter"/>
    <property type="match status" value="1"/>
</dbReference>
<keyword evidence="2 6" id="KW-0812">Transmembrane</keyword>
<feature type="transmembrane region" description="Helical" evidence="6">
    <location>
        <begin position="188"/>
        <end position="208"/>
    </location>
</feature>
<evidence type="ECO:0000256" key="4">
    <source>
        <dbReference type="ARBA" id="ARBA00023136"/>
    </source>
</evidence>
<dbReference type="SUPFAM" id="SSF103473">
    <property type="entry name" value="MFS general substrate transporter"/>
    <property type="match status" value="1"/>
</dbReference>
<sequence>MTSHPFHSLFEIQQTSNPIARPPAVKQKSLTVQTPSAIELDRLAFADHAEAPSANTTAPQTPCTGTQTPITPSVIEAAPDDDSQAAGLVQTMWNPPINKWRILCACLVQVANGLNDSAPGPLIPYMEKDYSIGYAVVSTIFVTNAAGFIAAAFACDAIETRLGRAKTLMLSEAIMMVGYIILACTPPFGAVVAAFFPLGFGFAIPLALNNVFCSNLANATVVLGLFHGCYGLGGTIGPIIATTMASHGTLWSRFYLIPLGIRAVCIIFNGWSFKDYEKEAPVQLLSSLERTASLRAQGTLTKGLVLKKALNNRTTIFGALFIFVYQGAEVSVSGWVISYLITYRNGDPGQVGYVTAGFFGGITLGRFTLTHLAPRVGEKRFVYGLIMGSIAFQLLVWQIPNVVGDAVAVSIVGLLLGPIYPCGQTIFSQLLPKNIQTSAVGIIAGAGSSGGAIAPFTVGILSQAVGTFVLHPVCMGLYVVMMVCWFGLPPVRKRSE</sequence>
<feature type="transmembrane region" description="Helical" evidence="6">
    <location>
        <begin position="220"/>
        <end position="241"/>
    </location>
</feature>
<feature type="transmembrane region" description="Helical" evidence="6">
    <location>
        <begin position="316"/>
        <end position="338"/>
    </location>
</feature>
<feature type="transmembrane region" description="Helical" evidence="6">
    <location>
        <begin position="439"/>
        <end position="462"/>
    </location>
</feature>
<protein>
    <submittedName>
        <fullName evidence="8">MFS general substrate transporter</fullName>
    </submittedName>
</protein>
<evidence type="ECO:0000256" key="5">
    <source>
        <dbReference type="SAM" id="MobiDB-lite"/>
    </source>
</evidence>
<feature type="transmembrane region" description="Helical" evidence="6">
    <location>
        <begin position="165"/>
        <end position="182"/>
    </location>
</feature>
<dbReference type="Pfam" id="PF07690">
    <property type="entry name" value="MFS_1"/>
    <property type="match status" value="1"/>
</dbReference>
<evidence type="ECO:0000256" key="1">
    <source>
        <dbReference type="ARBA" id="ARBA00004141"/>
    </source>
</evidence>
<evidence type="ECO:0000313" key="8">
    <source>
        <dbReference type="EMBL" id="KAF2083595.1"/>
    </source>
</evidence>
<keyword evidence="3 6" id="KW-1133">Transmembrane helix</keyword>
<organism evidence="8 9">
    <name type="scientific">Saccharata proteae CBS 121410</name>
    <dbReference type="NCBI Taxonomy" id="1314787"/>
    <lineage>
        <taxon>Eukaryota</taxon>
        <taxon>Fungi</taxon>
        <taxon>Dikarya</taxon>
        <taxon>Ascomycota</taxon>
        <taxon>Pezizomycotina</taxon>
        <taxon>Dothideomycetes</taxon>
        <taxon>Dothideomycetes incertae sedis</taxon>
        <taxon>Botryosphaeriales</taxon>
        <taxon>Saccharataceae</taxon>
        <taxon>Saccharata</taxon>
    </lineage>
</organism>
<feature type="domain" description="Major facilitator superfamily (MFS) profile" evidence="7">
    <location>
        <begin position="101"/>
        <end position="492"/>
    </location>
</feature>
<evidence type="ECO:0000313" key="9">
    <source>
        <dbReference type="Proteomes" id="UP000799776"/>
    </source>
</evidence>
<evidence type="ECO:0000259" key="7">
    <source>
        <dbReference type="PROSITE" id="PS50850"/>
    </source>
</evidence>
<dbReference type="InterPro" id="IPR051788">
    <property type="entry name" value="MFS_Transporter"/>
</dbReference>
<gene>
    <name evidence="8" type="ORF">K490DRAFT_69648</name>
</gene>
<dbReference type="PANTHER" id="PTHR23514">
    <property type="entry name" value="BYPASS OF STOP CODON PROTEIN 6"/>
    <property type="match status" value="1"/>
</dbReference>
<dbReference type="GO" id="GO:0016020">
    <property type="term" value="C:membrane"/>
    <property type="evidence" value="ECO:0007669"/>
    <property type="project" value="UniProtKB-SubCell"/>
</dbReference>
<dbReference type="InterPro" id="IPR020846">
    <property type="entry name" value="MFS_dom"/>
</dbReference>
<dbReference type="GO" id="GO:0022857">
    <property type="term" value="F:transmembrane transporter activity"/>
    <property type="evidence" value="ECO:0007669"/>
    <property type="project" value="InterPro"/>
</dbReference>
<dbReference type="PROSITE" id="PS50850">
    <property type="entry name" value="MFS"/>
    <property type="match status" value="1"/>
</dbReference>
<feature type="compositionally biased region" description="Polar residues" evidence="5">
    <location>
        <begin position="53"/>
        <end position="71"/>
    </location>
</feature>
<feature type="transmembrane region" description="Helical" evidence="6">
    <location>
        <begin position="381"/>
        <end position="400"/>
    </location>
</feature>